<comment type="caution">
    <text evidence="1">The sequence shown here is derived from an EMBL/GenBank/DDBJ whole genome shotgun (WGS) entry which is preliminary data.</text>
</comment>
<dbReference type="Proteomes" id="UP000030652">
    <property type="component" value="Unassembled WGS sequence"/>
</dbReference>
<accession>A0A0B0EPE5</accession>
<evidence type="ECO:0000313" key="1">
    <source>
        <dbReference type="EMBL" id="KHE92500.1"/>
    </source>
</evidence>
<dbReference type="EMBL" id="JRYO01000123">
    <property type="protein sequence ID" value="KHE92500.1"/>
    <property type="molecule type" value="Genomic_DNA"/>
</dbReference>
<evidence type="ECO:0000313" key="2">
    <source>
        <dbReference type="Proteomes" id="UP000030652"/>
    </source>
</evidence>
<name>A0A0B0EPE5_9BACT</name>
<gene>
    <name evidence="1" type="ORF">SCABRO_01749</name>
</gene>
<protein>
    <submittedName>
        <fullName evidence="1">Uncharacterized protein</fullName>
    </submittedName>
</protein>
<organism evidence="1 2">
    <name type="scientific">Candidatus Scalindua brodae</name>
    <dbReference type="NCBI Taxonomy" id="237368"/>
    <lineage>
        <taxon>Bacteria</taxon>
        <taxon>Pseudomonadati</taxon>
        <taxon>Planctomycetota</taxon>
        <taxon>Candidatus Brocadiia</taxon>
        <taxon>Candidatus Brocadiales</taxon>
        <taxon>Candidatus Scalinduaceae</taxon>
        <taxon>Candidatus Scalindua</taxon>
    </lineage>
</organism>
<proteinExistence type="predicted"/>
<reference evidence="1 2" key="1">
    <citation type="submission" date="2014-10" db="EMBL/GenBank/DDBJ databases">
        <title>Draft genome of anammox bacterium scalindua brodae, obtained using differential coverage binning of sequence data from two enrichment reactors.</title>
        <authorList>
            <person name="Speth D.R."/>
            <person name="Russ L."/>
            <person name="Kartal B."/>
            <person name="Op den Camp H.J."/>
            <person name="Dutilh B.E."/>
            <person name="Jetten M.S."/>
        </authorList>
    </citation>
    <scope>NUCLEOTIDE SEQUENCE [LARGE SCALE GENOMIC DNA]</scope>
    <source>
        <strain evidence="1">RU1</strain>
    </source>
</reference>
<sequence length="98" mass="11040">MMSESGIVFPCDHSSLARLPDSIQISLVTSIYSTVSKISVMISCSFFVLMPWSSTAMINPIPATRLLEIRSLNRFDITDFVRKYSIQTQVSTIAFERN</sequence>
<dbReference type="AlphaFoldDB" id="A0A0B0EPE5"/>